<accession>A0A382DB59</accession>
<gene>
    <name evidence="1" type="ORF">METZ01_LOCUS188098</name>
</gene>
<sequence>MPKNQAPSRRDFIRGLGLAAGGAALGARTEPLY</sequence>
<reference evidence="1" key="1">
    <citation type="submission" date="2018-05" db="EMBL/GenBank/DDBJ databases">
        <authorList>
            <person name="Lanie J.A."/>
            <person name="Ng W.-L."/>
            <person name="Kazmierczak K.M."/>
            <person name="Andrzejewski T.M."/>
            <person name="Davidsen T.M."/>
            <person name="Wayne K.J."/>
            <person name="Tettelin H."/>
            <person name="Glass J.I."/>
            <person name="Rusch D."/>
            <person name="Podicherti R."/>
            <person name="Tsui H.-C.T."/>
            <person name="Winkler M.E."/>
        </authorList>
    </citation>
    <scope>NUCLEOTIDE SEQUENCE</scope>
</reference>
<feature type="non-terminal residue" evidence="1">
    <location>
        <position position="33"/>
    </location>
</feature>
<dbReference type="NCBIfam" id="TIGR01409">
    <property type="entry name" value="TAT_signal_seq"/>
    <property type="match status" value="1"/>
</dbReference>
<evidence type="ECO:0000313" key="1">
    <source>
        <dbReference type="EMBL" id="SVB35244.1"/>
    </source>
</evidence>
<proteinExistence type="predicted"/>
<dbReference type="EMBL" id="UINC01038348">
    <property type="protein sequence ID" value="SVB35244.1"/>
    <property type="molecule type" value="Genomic_DNA"/>
</dbReference>
<dbReference type="Pfam" id="PF10518">
    <property type="entry name" value="TAT_signal"/>
    <property type="match status" value="1"/>
</dbReference>
<dbReference type="AlphaFoldDB" id="A0A382DB59"/>
<name>A0A382DB59_9ZZZZ</name>
<dbReference type="InterPro" id="IPR006311">
    <property type="entry name" value="TAT_signal"/>
</dbReference>
<protein>
    <recommendedName>
        <fullName evidence="2">Twin-arginine translocation signal domain-containing protein</fullName>
    </recommendedName>
</protein>
<dbReference type="InterPro" id="IPR019546">
    <property type="entry name" value="TAT_signal_bac_arc"/>
</dbReference>
<organism evidence="1">
    <name type="scientific">marine metagenome</name>
    <dbReference type="NCBI Taxonomy" id="408172"/>
    <lineage>
        <taxon>unclassified sequences</taxon>
        <taxon>metagenomes</taxon>
        <taxon>ecological metagenomes</taxon>
    </lineage>
</organism>
<evidence type="ECO:0008006" key="2">
    <source>
        <dbReference type="Google" id="ProtNLM"/>
    </source>
</evidence>
<dbReference type="PROSITE" id="PS51318">
    <property type="entry name" value="TAT"/>
    <property type="match status" value="1"/>
</dbReference>